<gene>
    <name evidence="2" type="ORF">EKO04_009789</name>
</gene>
<dbReference type="InterPro" id="IPR050275">
    <property type="entry name" value="PGM_Phosphatase"/>
</dbReference>
<dbReference type="Gene3D" id="3.40.50.1240">
    <property type="entry name" value="Phosphoglycerate mutase-like"/>
    <property type="match status" value="1"/>
</dbReference>
<evidence type="ECO:0000256" key="1">
    <source>
        <dbReference type="SAM" id="MobiDB-lite"/>
    </source>
</evidence>
<dbReference type="GO" id="GO:0005737">
    <property type="term" value="C:cytoplasm"/>
    <property type="evidence" value="ECO:0007669"/>
    <property type="project" value="TreeGrafter"/>
</dbReference>
<protein>
    <recommendedName>
        <fullName evidence="4">Phosphoglycerate mutase-like protein</fullName>
    </recommendedName>
</protein>
<dbReference type="SMART" id="SM00855">
    <property type="entry name" value="PGAM"/>
    <property type="match status" value="1"/>
</dbReference>
<proteinExistence type="predicted"/>
<name>A0A8H7IWC1_9PLEO</name>
<organism evidence="2 3">
    <name type="scientific">Ascochyta lentis</name>
    <dbReference type="NCBI Taxonomy" id="205686"/>
    <lineage>
        <taxon>Eukaryota</taxon>
        <taxon>Fungi</taxon>
        <taxon>Dikarya</taxon>
        <taxon>Ascomycota</taxon>
        <taxon>Pezizomycotina</taxon>
        <taxon>Dothideomycetes</taxon>
        <taxon>Pleosporomycetidae</taxon>
        <taxon>Pleosporales</taxon>
        <taxon>Pleosporineae</taxon>
        <taxon>Didymellaceae</taxon>
        <taxon>Ascochyta</taxon>
    </lineage>
</organism>
<dbReference type="InterPro" id="IPR013078">
    <property type="entry name" value="His_Pase_superF_clade-1"/>
</dbReference>
<sequence length="258" mass="28955">MPPTLILIRHAQALHNATSDWSIHDPPLTDLGRQQSAELHESLKASDLANKTDLIVVSPMRRTLETMTIGLDWLIKKGVPVHPDANWHENADKPCDTGNTMDVISKEYPQYDFSGVDPLYPDKTSNLKTNPYAFTQKAIVVRGQTCLKDLYSRPEKVIAVVTHSGFLRTAVCNRMFFNADWRVFDFDDAETKKQGRFVLKEWPEMEKKGGGMGRSDVGVFGIVDGDFPPEVEEEEAKRDPKVEEVGEANAQVPEKESA</sequence>
<dbReference type="Proteomes" id="UP000651452">
    <property type="component" value="Unassembled WGS sequence"/>
</dbReference>
<dbReference type="Pfam" id="PF00300">
    <property type="entry name" value="His_Phos_1"/>
    <property type="match status" value="1"/>
</dbReference>
<dbReference type="EMBL" id="RZGK01000018">
    <property type="protein sequence ID" value="KAF9692294.1"/>
    <property type="molecule type" value="Genomic_DNA"/>
</dbReference>
<dbReference type="SUPFAM" id="SSF53254">
    <property type="entry name" value="Phosphoglycerate mutase-like"/>
    <property type="match status" value="1"/>
</dbReference>
<dbReference type="GO" id="GO:0016791">
    <property type="term" value="F:phosphatase activity"/>
    <property type="evidence" value="ECO:0007669"/>
    <property type="project" value="TreeGrafter"/>
</dbReference>
<reference evidence="2" key="2">
    <citation type="submission" date="2020-09" db="EMBL/GenBank/DDBJ databases">
        <title>Reference genome assembly for Australian Ascochyta lentis isolate Al4.</title>
        <authorList>
            <person name="Lee R.C."/>
            <person name="Farfan-Caceres L.M."/>
            <person name="Debler J.W."/>
            <person name="Williams A.H."/>
            <person name="Henares B.M."/>
        </authorList>
    </citation>
    <scope>NUCLEOTIDE SEQUENCE</scope>
    <source>
        <strain evidence="2">Al4</strain>
    </source>
</reference>
<comment type="caution">
    <text evidence="2">The sequence shown here is derived from an EMBL/GenBank/DDBJ whole genome shotgun (WGS) entry which is preliminary data.</text>
</comment>
<evidence type="ECO:0008006" key="4">
    <source>
        <dbReference type="Google" id="ProtNLM"/>
    </source>
</evidence>
<dbReference type="PANTHER" id="PTHR48100">
    <property type="entry name" value="BROAD-SPECIFICITY PHOSPHATASE YOR283W-RELATED"/>
    <property type="match status" value="1"/>
</dbReference>
<reference evidence="2" key="1">
    <citation type="submission" date="2018-12" db="EMBL/GenBank/DDBJ databases">
        <authorList>
            <person name="Syme R.A."/>
            <person name="Farfan-Caceres L."/>
            <person name="Lichtenzveig J."/>
        </authorList>
    </citation>
    <scope>NUCLEOTIDE SEQUENCE</scope>
    <source>
        <strain evidence="2">Al4</strain>
    </source>
</reference>
<feature type="compositionally biased region" description="Basic and acidic residues" evidence="1">
    <location>
        <begin position="235"/>
        <end position="244"/>
    </location>
</feature>
<accession>A0A8H7IWC1</accession>
<dbReference type="PANTHER" id="PTHR48100:SF24">
    <property type="entry name" value="PHOSPHOGLYCERATE MUTASE"/>
    <property type="match status" value="1"/>
</dbReference>
<dbReference type="InterPro" id="IPR029033">
    <property type="entry name" value="His_PPase_superfam"/>
</dbReference>
<dbReference type="CDD" id="cd07067">
    <property type="entry name" value="HP_PGM_like"/>
    <property type="match status" value="1"/>
</dbReference>
<feature type="region of interest" description="Disordered" evidence="1">
    <location>
        <begin position="230"/>
        <end position="258"/>
    </location>
</feature>
<evidence type="ECO:0000313" key="3">
    <source>
        <dbReference type="Proteomes" id="UP000651452"/>
    </source>
</evidence>
<dbReference type="OrthoDB" id="496981at2759"/>
<keyword evidence="3" id="KW-1185">Reference proteome</keyword>
<evidence type="ECO:0000313" key="2">
    <source>
        <dbReference type="EMBL" id="KAF9692294.1"/>
    </source>
</evidence>
<dbReference type="AlphaFoldDB" id="A0A8H7IWC1"/>